<evidence type="ECO:0000313" key="1">
    <source>
        <dbReference type="EMBL" id="CAJ2657825.1"/>
    </source>
</evidence>
<proteinExistence type="predicted"/>
<sequence length="234" mass="26950">MLLQIMENPNLPSQICKESPSDLNGETKHNPPTYILLWLYRSALLENPSKPTKPHEFCMENRFHIFGSCNGLLCLFYVDQGYVQLWNPTIRFKSKKSQTLHSYDKRMWVKYHGFGYDHINDKYKLLVVVYLDIASYDSEKVTKIYTFGGTSWTTIENFPSAPGYVTSFAGKFVSGTLDWLIVKRGVSSNQDVILFLSFDLVKETYKEVLLPEHDGDEIHNAKDGIQNICQIFAL</sequence>
<dbReference type="Proteomes" id="UP001177021">
    <property type="component" value="Unassembled WGS sequence"/>
</dbReference>
<dbReference type="EMBL" id="CASHSV030000311">
    <property type="protein sequence ID" value="CAJ2657825.1"/>
    <property type="molecule type" value="Genomic_DNA"/>
</dbReference>
<organism evidence="1 2">
    <name type="scientific">Trifolium pratense</name>
    <name type="common">Red clover</name>
    <dbReference type="NCBI Taxonomy" id="57577"/>
    <lineage>
        <taxon>Eukaryota</taxon>
        <taxon>Viridiplantae</taxon>
        <taxon>Streptophyta</taxon>
        <taxon>Embryophyta</taxon>
        <taxon>Tracheophyta</taxon>
        <taxon>Spermatophyta</taxon>
        <taxon>Magnoliopsida</taxon>
        <taxon>eudicotyledons</taxon>
        <taxon>Gunneridae</taxon>
        <taxon>Pentapetalae</taxon>
        <taxon>rosids</taxon>
        <taxon>fabids</taxon>
        <taxon>Fabales</taxon>
        <taxon>Fabaceae</taxon>
        <taxon>Papilionoideae</taxon>
        <taxon>50 kb inversion clade</taxon>
        <taxon>NPAAA clade</taxon>
        <taxon>Hologalegina</taxon>
        <taxon>IRL clade</taxon>
        <taxon>Trifolieae</taxon>
        <taxon>Trifolium</taxon>
    </lineage>
</organism>
<name>A0ACB0KKQ6_TRIPR</name>
<comment type="caution">
    <text evidence="1">The sequence shown here is derived from an EMBL/GenBank/DDBJ whole genome shotgun (WGS) entry which is preliminary data.</text>
</comment>
<gene>
    <name evidence="1" type="ORF">MILVUS5_LOCUS24318</name>
</gene>
<evidence type="ECO:0000313" key="2">
    <source>
        <dbReference type="Proteomes" id="UP001177021"/>
    </source>
</evidence>
<protein>
    <submittedName>
        <fullName evidence="1">Uncharacterized protein</fullName>
    </submittedName>
</protein>
<accession>A0ACB0KKQ6</accession>
<keyword evidence="2" id="KW-1185">Reference proteome</keyword>
<reference evidence="1" key="1">
    <citation type="submission" date="2023-10" db="EMBL/GenBank/DDBJ databases">
        <authorList>
            <person name="Rodriguez Cubillos JULIANA M."/>
            <person name="De Vega J."/>
        </authorList>
    </citation>
    <scope>NUCLEOTIDE SEQUENCE</scope>
</reference>